<dbReference type="AlphaFoldDB" id="A0A1G8XEI3"/>
<evidence type="ECO:0000313" key="8">
    <source>
        <dbReference type="EMBL" id="SDJ88871.1"/>
    </source>
</evidence>
<proteinExistence type="inferred from homology"/>
<feature type="domain" description="GS catalytic" evidence="7">
    <location>
        <begin position="146"/>
        <end position="484"/>
    </location>
</feature>
<evidence type="ECO:0000256" key="1">
    <source>
        <dbReference type="ARBA" id="ARBA00009897"/>
    </source>
</evidence>
<comment type="similarity">
    <text evidence="1 5 6">Belongs to the glutamine synthetase family.</text>
</comment>
<accession>A0A1G8XEI3</accession>
<organism evidence="8 9">
    <name type="scientific">Microbulbifer yueqingensis</name>
    <dbReference type="NCBI Taxonomy" id="658219"/>
    <lineage>
        <taxon>Bacteria</taxon>
        <taxon>Pseudomonadati</taxon>
        <taxon>Pseudomonadota</taxon>
        <taxon>Gammaproteobacteria</taxon>
        <taxon>Cellvibrionales</taxon>
        <taxon>Microbulbiferaceae</taxon>
        <taxon>Microbulbifer</taxon>
    </lineage>
</organism>
<dbReference type="FunFam" id="3.30.590.10:FF:000005">
    <property type="entry name" value="Probable glutamine synthetase"/>
    <property type="match status" value="1"/>
</dbReference>
<dbReference type="SMART" id="SM01230">
    <property type="entry name" value="Gln-synt_C"/>
    <property type="match status" value="1"/>
</dbReference>
<dbReference type="Pfam" id="PF00120">
    <property type="entry name" value="Gln-synt_C"/>
    <property type="match status" value="1"/>
</dbReference>
<dbReference type="EMBL" id="FNFH01000002">
    <property type="protein sequence ID" value="SDJ88871.1"/>
    <property type="molecule type" value="Genomic_DNA"/>
</dbReference>
<dbReference type="STRING" id="658219.SAMN05216212_1063"/>
<gene>
    <name evidence="8" type="ORF">SAMN05216212_1063</name>
</gene>
<evidence type="ECO:0000259" key="7">
    <source>
        <dbReference type="PROSITE" id="PS51987"/>
    </source>
</evidence>
<protein>
    <submittedName>
        <fullName evidence="8">L-glutamine synthetase</fullName>
    </submittedName>
</protein>
<dbReference type="InterPro" id="IPR008146">
    <property type="entry name" value="Gln_synth_cat_dom"/>
</dbReference>
<keyword evidence="4" id="KW-0067">ATP-binding</keyword>
<keyword evidence="2" id="KW-0436">Ligase</keyword>
<evidence type="ECO:0000256" key="3">
    <source>
        <dbReference type="ARBA" id="ARBA00022741"/>
    </source>
</evidence>
<dbReference type="PROSITE" id="PS51987">
    <property type="entry name" value="GS_CATALYTIC"/>
    <property type="match status" value="1"/>
</dbReference>
<dbReference type="PANTHER" id="PTHR43785:SF12">
    <property type="entry name" value="TYPE-1 GLUTAMINE SYNTHETASE 2"/>
    <property type="match status" value="1"/>
</dbReference>
<name>A0A1G8XEI3_9GAMM</name>
<dbReference type="GO" id="GO:0006576">
    <property type="term" value="P:biogenic amine metabolic process"/>
    <property type="evidence" value="ECO:0007669"/>
    <property type="project" value="UniProtKB-ARBA"/>
</dbReference>
<dbReference type="GO" id="GO:0042402">
    <property type="term" value="P:biogenic amine catabolic process"/>
    <property type="evidence" value="ECO:0007669"/>
    <property type="project" value="UniProtKB-ARBA"/>
</dbReference>
<evidence type="ECO:0000313" key="9">
    <source>
        <dbReference type="Proteomes" id="UP000199305"/>
    </source>
</evidence>
<dbReference type="PANTHER" id="PTHR43785">
    <property type="entry name" value="GAMMA-GLUTAMYLPUTRESCINE SYNTHETASE"/>
    <property type="match status" value="1"/>
</dbReference>
<sequence length="484" mass="54409">MTILLAINPLVDNNNSEVPMTDPSLNAGLEPREVRTAADARRIIEERALTHVKVGLFDNDGVMRGKYMSRDKFLSSLEHGFSFCDVVLGWDVKDQLYDNASFTGWHTGYPDAPVRILPASCREIPFEDGMLLFLAEFERQAQDVCPRGTLRRVVERCREAGFEPLGALEYEFFLFDETPDSAREKGFRNLKPFTPDWFGYSVIRNSVHAELHRQILELGERMDFPLEGLHTETGPGVLEAAIAVDGAEAAADKAALFKTFLKVLAQRNGLMATFMARWSGDYPGQSGHIHLSLRERDSGKSAFHDPEQPRNMSAVQRHFLAGQQRLMPEFLAMLAPTVNSYRRLVPGFWAPTGATWGVENRTAALRVIPGSDKSQRQEYRLGAADANPYLALAAALGSGLYGILQGWEPGEPVEGNAYALESPQELALPRTLWEAAQRLKDSAAARELFGNGFVEHFAASREWEEREYRRHVSDWELDRYFEII</sequence>
<dbReference type="GO" id="GO:0004356">
    <property type="term" value="F:glutamine synthetase activity"/>
    <property type="evidence" value="ECO:0007669"/>
    <property type="project" value="InterPro"/>
</dbReference>
<evidence type="ECO:0000256" key="6">
    <source>
        <dbReference type="RuleBase" id="RU000384"/>
    </source>
</evidence>
<evidence type="ECO:0000256" key="5">
    <source>
        <dbReference type="PROSITE-ProRule" id="PRU01331"/>
    </source>
</evidence>
<dbReference type="RefSeq" id="WP_245720596.1">
    <property type="nucleotide sequence ID" value="NZ_FNFH01000002.1"/>
</dbReference>
<keyword evidence="9" id="KW-1185">Reference proteome</keyword>
<dbReference type="Gene3D" id="3.30.590.10">
    <property type="entry name" value="Glutamine synthetase/guanido kinase, catalytic domain"/>
    <property type="match status" value="1"/>
</dbReference>
<dbReference type="GO" id="GO:0005524">
    <property type="term" value="F:ATP binding"/>
    <property type="evidence" value="ECO:0007669"/>
    <property type="project" value="UniProtKB-KW"/>
</dbReference>
<dbReference type="Proteomes" id="UP000199305">
    <property type="component" value="Unassembled WGS sequence"/>
</dbReference>
<dbReference type="InterPro" id="IPR014746">
    <property type="entry name" value="Gln_synth/guanido_kin_cat_dom"/>
</dbReference>
<reference evidence="9" key="1">
    <citation type="submission" date="2016-10" db="EMBL/GenBank/DDBJ databases">
        <authorList>
            <person name="Varghese N."/>
            <person name="Submissions S."/>
        </authorList>
    </citation>
    <scope>NUCLEOTIDE SEQUENCE [LARGE SCALE GENOMIC DNA]</scope>
    <source>
        <strain evidence="9">CGMCC 1.10658</strain>
    </source>
</reference>
<evidence type="ECO:0000256" key="2">
    <source>
        <dbReference type="ARBA" id="ARBA00022598"/>
    </source>
</evidence>
<dbReference type="SUPFAM" id="SSF55931">
    <property type="entry name" value="Glutamine synthetase/guanido kinase"/>
    <property type="match status" value="1"/>
</dbReference>
<evidence type="ECO:0000256" key="4">
    <source>
        <dbReference type="ARBA" id="ARBA00022840"/>
    </source>
</evidence>
<keyword evidence="3" id="KW-0547">Nucleotide-binding</keyword>